<dbReference type="InterPro" id="IPR015590">
    <property type="entry name" value="Aldehyde_DH_dom"/>
</dbReference>
<evidence type="ECO:0000256" key="4">
    <source>
        <dbReference type="PROSITE-ProRule" id="PRU10007"/>
    </source>
</evidence>
<gene>
    <name evidence="7" type="primary">astD</name>
    <name evidence="7" type="ORF">HY912_14925</name>
</gene>
<feature type="domain" description="Aldehyde dehydrogenase" evidence="6">
    <location>
        <begin position="12"/>
        <end position="464"/>
    </location>
</feature>
<dbReference type="InterPro" id="IPR029510">
    <property type="entry name" value="Ald_DH_CS_GLU"/>
</dbReference>
<evidence type="ECO:0000256" key="1">
    <source>
        <dbReference type="ARBA" id="ARBA00022503"/>
    </source>
</evidence>
<evidence type="ECO:0000256" key="3">
    <source>
        <dbReference type="ARBA" id="ARBA00023027"/>
    </source>
</evidence>
<dbReference type="PROSITE" id="PS00687">
    <property type="entry name" value="ALDEHYDE_DEHYDR_GLU"/>
    <property type="match status" value="1"/>
</dbReference>
<dbReference type="HAMAP" id="MF_01174">
    <property type="entry name" value="Aldedh_AstD"/>
    <property type="match status" value="1"/>
</dbReference>
<comment type="similarity">
    <text evidence="5">Belongs to the aldehyde dehydrogenase family.</text>
</comment>
<dbReference type="InterPro" id="IPR016163">
    <property type="entry name" value="Ald_DH_C"/>
</dbReference>
<sequence>MAEKTHFIRNCWIEGSGERLVSTDPATGETNWEGRSALNTEVNQAFDAASSAFEPWSDLASEERIRYVEVFKTIVEAHKQELAESISREVGKPLWESNTEVDGIAGKVDLSVEAYNERRCSSRMDFGGAEAVTRFKPHGVVAVFGPFNLPGHLPNGHIVPALIAGNTIVFKPSKQAPLVAQKMVEYWQEAGLPSGVLNLVQGTRETGSLVAQHSSLDGLFFTGSAAAGRMLHKSFGGRPEKILALEMGGNNPLVVWGISDPDVAAYLTVQSAYITSGQRCTCARRLIVPQVKEADRFIESLVSMIGRIRTGPFTDSPEPFMGPVISGEAADDLLKAQENLRTRGGKTIVEMTKMNWAGSFLTPGLMDVTDIEDRPDEEFFGPFLQLIRVPDFEAAIREANSTSYGLAAGLLSENRELYTLFLRRIRAGIVNWNRQITGASGKLPFGGVGGSGNHRPSGFYAADYCSYPVASIEIVRPTSVPSKITGIDTAGKEKK</sequence>
<evidence type="ECO:0000256" key="2">
    <source>
        <dbReference type="ARBA" id="ARBA00023002"/>
    </source>
</evidence>
<keyword evidence="2 5" id="KW-0560">Oxidoreductase</keyword>
<dbReference type="GO" id="GO:0006527">
    <property type="term" value="P:L-arginine catabolic process"/>
    <property type="evidence" value="ECO:0007669"/>
    <property type="project" value="InterPro"/>
</dbReference>
<dbReference type="EMBL" id="JACRDE010000389">
    <property type="protein sequence ID" value="MBI5250782.1"/>
    <property type="molecule type" value="Genomic_DNA"/>
</dbReference>
<feature type="active site" evidence="4">
    <location>
        <position position="246"/>
    </location>
</feature>
<dbReference type="InterPro" id="IPR016161">
    <property type="entry name" value="Ald_DH/histidinol_DH"/>
</dbReference>
<dbReference type="NCBIfam" id="TIGR03240">
    <property type="entry name" value="arg_catab_astD"/>
    <property type="match status" value="1"/>
</dbReference>
<protein>
    <submittedName>
        <fullName evidence="7">Succinylglutamate-semialdehyde dehydrogenase</fullName>
        <ecNumber evidence="7">1.2.1.71</ecNumber>
    </submittedName>
</protein>
<dbReference type="InterPro" id="IPR016162">
    <property type="entry name" value="Ald_DH_N"/>
</dbReference>
<dbReference type="EC" id="1.2.1.71" evidence="7"/>
<dbReference type="Gene3D" id="3.40.605.10">
    <property type="entry name" value="Aldehyde Dehydrogenase, Chain A, domain 1"/>
    <property type="match status" value="1"/>
</dbReference>
<dbReference type="Pfam" id="PF00171">
    <property type="entry name" value="Aldedh"/>
    <property type="match status" value="1"/>
</dbReference>
<name>A0A9D6Z4Q5_9BACT</name>
<dbReference type="InterPro" id="IPR016160">
    <property type="entry name" value="Ald_DH_CS_CYS"/>
</dbReference>
<dbReference type="PANTHER" id="PTHR11699">
    <property type="entry name" value="ALDEHYDE DEHYDROGENASE-RELATED"/>
    <property type="match status" value="1"/>
</dbReference>
<dbReference type="CDD" id="cd07095">
    <property type="entry name" value="ALDH_SGSD_AstD"/>
    <property type="match status" value="1"/>
</dbReference>
<proteinExistence type="inferred from homology"/>
<evidence type="ECO:0000313" key="7">
    <source>
        <dbReference type="EMBL" id="MBI5250782.1"/>
    </source>
</evidence>
<dbReference type="PROSITE" id="PS00070">
    <property type="entry name" value="ALDEHYDE_DEHYDR_CYS"/>
    <property type="match status" value="1"/>
</dbReference>
<dbReference type="Gene3D" id="3.40.309.10">
    <property type="entry name" value="Aldehyde Dehydrogenase, Chain A, domain 2"/>
    <property type="match status" value="1"/>
</dbReference>
<organism evidence="7 8">
    <name type="scientific">Desulfomonile tiedjei</name>
    <dbReference type="NCBI Taxonomy" id="2358"/>
    <lineage>
        <taxon>Bacteria</taxon>
        <taxon>Pseudomonadati</taxon>
        <taxon>Thermodesulfobacteriota</taxon>
        <taxon>Desulfomonilia</taxon>
        <taxon>Desulfomonilales</taxon>
        <taxon>Desulfomonilaceae</taxon>
        <taxon>Desulfomonile</taxon>
    </lineage>
</organism>
<evidence type="ECO:0000313" key="8">
    <source>
        <dbReference type="Proteomes" id="UP000807825"/>
    </source>
</evidence>
<keyword evidence="1" id="KW-0056">Arginine metabolism</keyword>
<evidence type="ECO:0000259" key="6">
    <source>
        <dbReference type="Pfam" id="PF00171"/>
    </source>
</evidence>
<dbReference type="AlphaFoldDB" id="A0A9D6Z4Q5"/>
<evidence type="ECO:0000256" key="5">
    <source>
        <dbReference type="RuleBase" id="RU003345"/>
    </source>
</evidence>
<keyword evidence="3" id="KW-0520">NAD</keyword>
<dbReference type="Proteomes" id="UP000807825">
    <property type="component" value="Unassembled WGS sequence"/>
</dbReference>
<comment type="caution">
    <text evidence="7">The sequence shown here is derived from an EMBL/GenBank/DDBJ whole genome shotgun (WGS) entry which is preliminary data.</text>
</comment>
<accession>A0A9D6Z4Q5</accession>
<dbReference type="SUPFAM" id="SSF53720">
    <property type="entry name" value="ALDH-like"/>
    <property type="match status" value="1"/>
</dbReference>
<dbReference type="GO" id="GO:0043824">
    <property type="term" value="F:succinylglutamate-semialdehyde dehydrogenase activity"/>
    <property type="evidence" value="ECO:0007669"/>
    <property type="project" value="UniProtKB-EC"/>
</dbReference>
<reference evidence="7" key="1">
    <citation type="submission" date="2020-07" db="EMBL/GenBank/DDBJ databases">
        <title>Huge and variable diversity of episymbiotic CPR bacteria and DPANN archaea in groundwater ecosystems.</title>
        <authorList>
            <person name="He C.Y."/>
            <person name="Keren R."/>
            <person name="Whittaker M."/>
            <person name="Farag I.F."/>
            <person name="Doudna J."/>
            <person name="Cate J.H.D."/>
            <person name="Banfield J.F."/>
        </authorList>
    </citation>
    <scope>NUCLEOTIDE SEQUENCE</scope>
    <source>
        <strain evidence="7">NC_groundwater_1664_Pr3_B-0.1um_52_9</strain>
    </source>
</reference>
<dbReference type="NCBIfam" id="NF006992">
    <property type="entry name" value="PRK09457.1"/>
    <property type="match status" value="1"/>
</dbReference>
<dbReference type="InterPro" id="IPR017649">
    <property type="entry name" value="SuccinylGlu_semiald_DH_AstD"/>
</dbReference>
<dbReference type="FunFam" id="3.40.605.10:FF:000010">
    <property type="entry name" value="N-succinylglutamate 5-semialdehyde dehydrogenase"/>
    <property type="match status" value="1"/>
</dbReference>